<dbReference type="OrthoDB" id="3645356at2759"/>
<feature type="compositionally biased region" description="Polar residues" evidence="1">
    <location>
        <begin position="48"/>
        <end position="65"/>
    </location>
</feature>
<sequence>MSESPSNASDMEDHDCPSHGETKLMSRRISDMIDEAFPLPVFSKTFTYQSSGGSPKDTGLSTRRSVGNMPPPAYTPSENSPLYIPTRYLPDHLARASRMVGPIVSIKYRWVAMVDSQVFSTYSDLMPLAPSMPFTRFLQTLRESITAYVLSGRPGSRLGSGEKILFMPLVKQRTHRTGLLRRRKIVQSALRAENWPAMLAILSTYPQEAKLKVSFWTETPGSTAELLRKQRVDSGRLDIVSFIDSYGSDLCD</sequence>
<dbReference type="AlphaFoldDB" id="A0A6A6FIC7"/>
<reference evidence="2" key="1">
    <citation type="journal article" date="2020" name="Stud. Mycol.">
        <title>101 Dothideomycetes genomes: a test case for predicting lifestyles and emergence of pathogens.</title>
        <authorList>
            <person name="Haridas S."/>
            <person name="Albert R."/>
            <person name="Binder M."/>
            <person name="Bloem J."/>
            <person name="Labutti K."/>
            <person name="Salamov A."/>
            <person name="Andreopoulos B."/>
            <person name="Baker S."/>
            <person name="Barry K."/>
            <person name="Bills G."/>
            <person name="Bluhm B."/>
            <person name="Cannon C."/>
            <person name="Castanera R."/>
            <person name="Culley D."/>
            <person name="Daum C."/>
            <person name="Ezra D."/>
            <person name="Gonzalez J."/>
            <person name="Henrissat B."/>
            <person name="Kuo A."/>
            <person name="Liang C."/>
            <person name="Lipzen A."/>
            <person name="Lutzoni F."/>
            <person name="Magnuson J."/>
            <person name="Mondo S."/>
            <person name="Nolan M."/>
            <person name="Ohm R."/>
            <person name="Pangilinan J."/>
            <person name="Park H.-J."/>
            <person name="Ramirez L."/>
            <person name="Alfaro M."/>
            <person name="Sun H."/>
            <person name="Tritt A."/>
            <person name="Yoshinaga Y."/>
            <person name="Zwiers L.-H."/>
            <person name="Turgeon B."/>
            <person name="Goodwin S."/>
            <person name="Spatafora J."/>
            <person name="Crous P."/>
            <person name="Grigoriev I."/>
        </authorList>
    </citation>
    <scope>NUCLEOTIDE SEQUENCE</scope>
    <source>
        <strain evidence="2">SCOH1-5</strain>
    </source>
</reference>
<protein>
    <submittedName>
        <fullName evidence="2">Uncharacterized protein</fullName>
    </submittedName>
</protein>
<accession>A0A6A6FIC7</accession>
<keyword evidence="3" id="KW-1185">Reference proteome</keyword>
<evidence type="ECO:0000256" key="1">
    <source>
        <dbReference type="SAM" id="MobiDB-lite"/>
    </source>
</evidence>
<feature type="region of interest" description="Disordered" evidence="1">
    <location>
        <begin position="1"/>
        <end position="21"/>
    </location>
</feature>
<name>A0A6A6FIC7_9PEZI</name>
<evidence type="ECO:0000313" key="2">
    <source>
        <dbReference type="EMBL" id="KAF2213163.1"/>
    </source>
</evidence>
<dbReference type="EMBL" id="ML992671">
    <property type="protein sequence ID" value="KAF2213163.1"/>
    <property type="molecule type" value="Genomic_DNA"/>
</dbReference>
<gene>
    <name evidence="2" type="ORF">CERZMDRAFT_96832</name>
</gene>
<organism evidence="2 3">
    <name type="scientific">Cercospora zeae-maydis SCOH1-5</name>
    <dbReference type="NCBI Taxonomy" id="717836"/>
    <lineage>
        <taxon>Eukaryota</taxon>
        <taxon>Fungi</taxon>
        <taxon>Dikarya</taxon>
        <taxon>Ascomycota</taxon>
        <taxon>Pezizomycotina</taxon>
        <taxon>Dothideomycetes</taxon>
        <taxon>Dothideomycetidae</taxon>
        <taxon>Mycosphaerellales</taxon>
        <taxon>Mycosphaerellaceae</taxon>
        <taxon>Cercospora</taxon>
    </lineage>
</organism>
<proteinExistence type="predicted"/>
<evidence type="ECO:0000313" key="3">
    <source>
        <dbReference type="Proteomes" id="UP000799539"/>
    </source>
</evidence>
<feature type="region of interest" description="Disordered" evidence="1">
    <location>
        <begin position="48"/>
        <end position="78"/>
    </location>
</feature>
<dbReference type="Proteomes" id="UP000799539">
    <property type="component" value="Unassembled WGS sequence"/>
</dbReference>